<evidence type="ECO:0000256" key="4">
    <source>
        <dbReference type="SAM" id="SignalP"/>
    </source>
</evidence>
<dbReference type="Gene3D" id="2.40.420.20">
    <property type="match status" value="1"/>
</dbReference>
<keyword evidence="3" id="KW-0175">Coiled coil</keyword>
<evidence type="ECO:0000313" key="6">
    <source>
        <dbReference type="EMBL" id="MBO7743804.1"/>
    </source>
</evidence>
<feature type="signal peptide" evidence="4">
    <location>
        <begin position="1"/>
        <end position="27"/>
    </location>
</feature>
<dbReference type="InterPro" id="IPR050465">
    <property type="entry name" value="UPF0194_transport"/>
</dbReference>
<dbReference type="InterPro" id="IPR058627">
    <property type="entry name" value="MdtA-like_C"/>
</dbReference>
<protein>
    <submittedName>
        <fullName evidence="6">Efflux RND transporter periplasmic adaptor subunit</fullName>
    </submittedName>
</protein>
<dbReference type="Gene3D" id="2.40.50.100">
    <property type="match status" value="1"/>
</dbReference>
<dbReference type="PANTHER" id="PTHR32347:SF14">
    <property type="entry name" value="EFFLUX SYSTEM COMPONENT YKNX-RELATED"/>
    <property type="match status" value="1"/>
</dbReference>
<accession>A0ABS3W676</accession>
<evidence type="ECO:0000256" key="1">
    <source>
        <dbReference type="ARBA" id="ARBA00004196"/>
    </source>
</evidence>
<dbReference type="Proteomes" id="UP000670947">
    <property type="component" value="Unassembled WGS sequence"/>
</dbReference>
<evidence type="ECO:0000256" key="2">
    <source>
        <dbReference type="ARBA" id="ARBA00009477"/>
    </source>
</evidence>
<feature type="domain" description="Multidrug resistance protein MdtA-like C-terminal permuted SH3" evidence="5">
    <location>
        <begin position="290"/>
        <end position="347"/>
    </location>
</feature>
<keyword evidence="7" id="KW-1185">Reference proteome</keyword>
<dbReference type="NCBIfam" id="TIGR01730">
    <property type="entry name" value="RND_mfp"/>
    <property type="match status" value="1"/>
</dbReference>
<organism evidence="6 7">
    <name type="scientific">Paenibacillus artemisiicola</name>
    <dbReference type="NCBI Taxonomy" id="1172618"/>
    <lineage>
        <taxon>Bacteria</taxon>
        <taxon>Bacillati</taxon>
        <taxon>Bacillota</taxon>
        <taxon>Bacilli</taxon>
        <taxon>Bacillales</taxon>
        <taxon>Paenibacillaceae</taxon>
        <taxon>Paenibacillus</taxon>
    </lineage>
</organism>
<reference evidence="6 7" key="1">
    <citation type="submission" date="2021-03" db="EMBL/GenBank/DDBJ databases">
        <title>Paenibacillus artemisicola MWE-103 whole genome sequence.</title>
        <authorList>
            <person name="Ham Y.J."/>
        </authorList>
    </citation>
    <scope>NUCLEOTIDE SEQUENCE [LARGE SCALE GENOMIC DNA]</scope>
    <source>
        <strain evidence="6 7">MWE-103</strain>
    </source>
</reference>
<dbReference type="Pfam" id="PF25967">
    <property type="entry name" value="RND-MFP_C"/>
    <property type="match status" value="1"/>
</dbReference>
<evidence type="ECO:0000313" key="7">
    <source>
        <dbReference type="Proteomes" id="UP000670947"/>
    </source>
</evidence>
<name>A0ABS3W676_9BACL</name>
<evidence type="ECO:0000256" key="3">
    <source>
        <dbReference type="ARBA" id="ARBA00023054"/>
    </source>
</evidence>
<evidence type="ECO:0000259" key="5">
    <source>
        <dbReference type="Pfam" id="PF25967"/>
    </source>
</evidence>
<comment type="subcellular location">
    <subcellularLocation>
        <location evidence="1">Cell envelope</location>
    </subcellularLocation>
</comment>
<gene>
    <name evidence="6" type="ORF">I8J29_06330</name>
</gene>
<dbReference type="SUPFAM" id="SSF111369">
    <property type="entry name" value="HlyD-like secretion proteins"/>
    <property type="match status" value="1"/>
</dbReference>
<comment type="caution">
    <text evidence="6">The sequence shown here is derived from an EMBL/GenBank/DDBJ whole genome shotgun (WGS) entry which is preliminary data.</text>
</comment>
<dbReference type="EMBL" id="JAGGDJ010000003">
    <property type="protein sequence ID" value="MBO7743804.1"/>
    <property type="molecule type" value="Genomic_DNA"/>
</dbReference>
<feature type="chain" id="PRO_5045756889" evidence="4">
    <location>
        <begin position="28"/>
        <end position="347"/>
    </location>
</feature>
<dbReference type="RefSeq" id="WP_208846836.1">
    <property type="nucleotide sequence ID" value="NZ_JAGGDJ010000003.1"/>
</dbReference>
<sequence>MAYPTTTKRRPYLARAAAFCAGLSLLAGCSLLPSEEEPLDPPALTSKAEEHVTEPVTRGNLELYLSSTATAVSEENRTVSFPESGGILKKLYVAEGDTVKAGAPIAELDTGDLPMRLKLQELTVEQRTIRYQDAVKQNAGKDAVSLAKIDLDAEQLQLNALKEQYRKALLFAPADGLITYLNDMKPGEAVEANIAMAVISDPGKVNFVYDATDATKLRPVQKGTAVSLTLDKKAYEGTVVQTPATAPKSDDDEVNRRNSKSLVIALKNPGTPIQIGTYADFKLFIEKRDNVLIIPRDALKSMFGRDYVETIENNRVKEVDIETGLKTSDQVEVVKGLEAGQGVIVDE</sequence>
<dbReference type="InterPro" id="IPR006143">
    <property type="entry name" value="RND_pump_MFP"/>
</dbReference>
<comment type="similarity">
    <text evidence="2">Belongs to the membrane fusion protein (MFP) (TC 8.A.1) family.</text>
</comment>
<proteinExistence type="inferred from homology"/>
<dbReference type="PANTHER" id="PTHR32347">
    <property type="entry name" value="EFFLUX SYSTEM COMPONENT YKNX-RELATED"/>
    <property type="match status" value="1"/>
</dbReference>
<keyword evidence="4" id="KW-0732">Signal</keyword>